<dbReference type="Proteomes" id="UP000078240">
    <property type="component" value="Unassembled WGS sequence"/>
</dbReference>
<feature type="region of interest" description="Disordered" evidence="1">
    <location>
        <begin position="176"/>
        <end position="216"/>
    </location>
</feature>
<name>A0A179GGC8_PURLI</name>
<dbReference type="AlphaFoldDB" id="A0A179GGC8"/>
<reference evidence="2 3" key="1">
    <citation type="submission" date="2016-01" db="EMBL/GenBank/DDBJ databases">
        <title>Biosynthesis of antibiotic leucinostatins and their inhibition on Phytophthora in bio-control Purpureocillium lilacinum.</title>
        <authorList>
            <person name="Wang G."/>
            <person name="Liu Z."/>
            <person name="Lin R."/>
            <person name="Li E."/>
            <person name="Mao Z."/>
            <person name="Ling J."/>
            <person name="Yin W."/>
            <person name="Xie B."/>
        </authorList>
    </citation>
    <scope>NUCLEOTIDE SEQUENCE [LARGE SCALE GENOMIC DNA]</scope>
    <source>
        <strain evidence="2">PLBJ-1</strain>
    </source>
</reference>
<sequence length="515" mass="56396">MNVVEDAAAAMLTGVVRMTARVRAQMAAETLARARTEVAGTAATMPLPREAARIGVAAVVEAAVEIVEVGHVVGTTASAVQSLGRKARGGGSQDNIQGTHPDFPDGRVMSVTNPKYVVGPLNQIQHNTGCERLLVIGVPDRRKWIGDDKKRVALDDLEPPRQRKYIRTVNERLPAIEAGDASGSAEKGTGSAPRDRGMDVDGVDAPSGSTKEGAGAVDEDEVMDDADKFGAPVKGGRTRERCGSCGKLTHELDSCVRPGRDGTLHGCPMCNSSAHNVEQCVKWPRMTIGQKYQVLVHNRGRMVPLYTEQEELWYHVFIQQSESMGAEMRTPQYFPYTREFGKGYFGDEEEISYWETFYDCYDHAILPVDNKTRDEQMVKRLFAGAVYQPPRNTARPTDSLLKNLAAELESDSEGEEEQPSGQKVLEELAKDMKKGQSAKEQDKARDGKAEVGPKQVPLPPSGDDDSGEDDDVSTSEDTSDAEDLIDYSDSSMSNKRKEKKKKKKEMRRAAKAFGL</sequence>
<comment type="caution">
    <text evidence="2">The sequence shown here is derived from an EMBL/GenBank/DDBJ whole genome shotgun (WGS) entry which is preliminary data.</text>
</comment>
<feature type="compositionally biased region" description="Acidic residues" evidence="1">
    <location>
        <begin position="462"/>
        <end position="486"/>
    </location>
</feature>
<feature type="compositionally biased region" description="Basic residues" evidence="1">
    <location>
        <begin position="494"/>
        <end position="515"/>
    </location>
</feature>
<dbReference type="EMBL" id="LSBH01000007">
    <property type="protein sequence ID" value="OAQ76558.1"/>
    <property type="molecule type" value="Genomic_DNA"/>
</dbReference>
<proteinExistence type="predicted"/>
<gene>
    <name evidence="2" type="ORF">VFPBJ_08918</name>
</gene>
<feature type="compositionally biased region" description="Basic and acidic residues" evidence="1">
    <location>
        <begin position="431"/>
        <end position="451"/>
    </location>
</feature>
<evidence type="ECO:0000313" key="3">
    <source>
        <dbReference type="Proteomes" id="UP000078240"/>
    </source>
</evidence>
<protein>
    <submittedName>
        <fullName evidence="2">Uncharacterized protein</fullName>
    </submittedName>
</protein>
<feature type="region of interest" description="Disordered" evidence="1">
    <location>
        <begin position="84"/>
        <end position="106"/>
    </location>
</feature>
<feature type="region of interest" description="Disordered" evidence="1">
    <location>
        <begin position="431"/>
        <end position="515"/>
    </location>
</feature>
<evidence type="ECO:0000256" key="1">
    <source>
        <dbReference type="SAM" id="MobiDB-lite"/>
    </source>
</evidence>
<accession>A0A179GGC8</accession>
<evidence type="ECO:0000313" key="2">
    <source>
        <dbReference type="EMBL" id="OAQ76558.1"/>
    </source>
</evidence>
<organism evidence="2 3">
    <name type="scientific">Purpureocillium lilacinum</name>
    <name type="common">Paecilomyces lilacinus</name>
    <dbReference type="NCBI Taxonomy" id="33203"/>
    <lineage>
        <taxon>Eukaryota</taxon>
        <taxon>Fungi</taxon>
        <taxon>Dikarya</taxon>
        <taxon>Ascomycota</taxon>
        <taxon>Pezizomycotina</taxon>
        <taxon>Sordariomycetes</taxon>
        <taxon>Hypocreomycetidae</taxon>
        <taxon>Hypocreales</taxon>
        <taxon>Ophiocordycipitaceae</taxon>
        <taxon>Purpureocillium</taxon>
    </lineage>
</organism>